<organism evidence="2 3">
    <name type="scientific">Corynebacterium durum F0235</name>
    <dbReference type="NCBI Taxonomy" id="1035195"/>
    <lineage>
        <taxon>Bacteria</taxon>
        <taxon>Bacillati</taxon>
        <taxon>Actinomycetota</taxon>
        <taxon>Actinomycetes</taxon>
        <taxon>Mycobacteriales</taxon>
        <taxon>Corynebacteriaceae</taxon>
        <taxon>Corynebacterium</taxon>
    </lineage>
</organism>
<dbReference type="PANTHER" id="PTHR43210">
    <property type="entry name" value="DETHIOBIOTIN SYNTHETASE"/>
    <property type="match status" value="1"/>
</dbReference>
<evidence type="ECO:0000313" key="3">
    <source>
        <dbReference type="Proteomes" id="UP000010445"/>
    </source>
</evidence>
<dbReference type="PATRIC" id="fig|1035195.3.peg.945"/>
<keyword evidence="1" id="KW-0093">Biotin biosynthesis</keyword>
<keyword evidence="1" id="KW-0479">Metal-binding</keyword>
<comment type="function">
    <text evidence="1">Catalyzes a mechanistically unusual reaction, the ATP-dependent insertion of CO2 between the N7 and N8 nitrogen atoms of 7,8-diaminopelargonic acid (DAPA, also called 7,8-diammoniononanoate) to form a ureido ring.</text>
</comment>
<keyword evidence="1" id="KW-0963">Cytoplasm</keyword>
<dbReference type="GO" id="GO:0000287">
    <property type="term" value="F:magnesium ion binding"/>
    <property type="evidence" value="ECO:0007669"/>
    <property type="project" value="UniProtKB-UniRule"/>
</dbReference>
<dbReference type="InterPro" id="IPR027417">
    <property type="entry name" value="P-loop_NTPase"/>
</dbReference>
<protein>
    <recommendedName>
        <fullName evidence="1">ATP-dependent dethiobiotin synthetase BioD</fullName>
        <ecNumber evidence="1">6.3.3.3</ecNumber>
    </recommendedName>
    <alternativeName>
        <fullName evidence="1">DTB synthetase</fullName>
        <shortName evidence="1">DTBS</shortName>
    </alternativeName>
    <alternativeName>
        <fullName evidence="1">Dethiobiotin synthase</fullName>
    </alternativeName>
</protein>
<feature type="binding site" evidence="1">
    <location>
        <begin position="103"/>
        <end position="106"/>
    </location>
    <ligand>
        <name>ATP</name>
        <dbReference type="ChEBI" id="CHEBI:30616"/>
    </ligand>
</feature>
<dbReference type="GO" id="GO:0005829">
    <property type="term" value="C:cytosol"/>
    <property type="evidence" value="ECO:0007669"/>
    <property type="project" value="TreeGrafter"/>
</dbReference>
<sequence length="218" mass="22871">MIIIVTGTNTDVGKTIATAALACQYRDAGYGVEVVKPAQTGDDSDIRDIEKLSGVAGREYAHYPEPLAPNIAARRAGMPQLELHATAERIRHLDAEDTVVLVEGAGGLLVRMADTWTLADLAVELAASLIVVTSTGLGSLNLAELTVMAARARGITVLGLIGGSLPTNPDLATRLNLTEFPVVTGVPLLGCLPENCGDCPPEHFKLIAQQITLPRSGQ</sequence>
<dbReference type="EC" id="6.3.3.3" evidence="1"/>
<feature type="binding site" evidence="1">
    <location>
        <begin position="11"/>
        <end position="16"/>
    </location>
    <ligand>
        <name>ATP</name>
        <dbReference type="ChEBI" id="CHEBI:30616"/>
    </ligand>
</feature>
<dbReference type="SUPFAM" id="SSF52540">
    <property type="entry name" value="P-loop containing nucleoside triphosphate hydrolases"/>
    <property type="match status" value="1"/>
</dbReference>
<dbReference type="InterPro" id="IPR004472">
    <property type="entry name" value="DTB_synth_BioD"/>
</dbReference>
<gene>
    <name evidence="1" type="primary">bioD</name>
    <name evidence="2" type="ORF">HMPREF9997_01060</name>
</gene>
<comment type="pathway">
    <text evidence="1">Cofactor biosynthesis; biotin biosynthesis; biotin from 7,8-diaminononanoate: step 1/2.</text>
</comment>
<dbReference type="NCBIfam" id="TIGR00347">
    <property type="entry name" value="bioD"/>
    <property type="match status" value="1"/>
</dbReference>
<feature type="binding site" evidence="1">
    <location>
        <position position="45"/>
    </location>
    <ligand>
        <name>ATP</name>
        <dbReference type="ChEBI" id="CHEBI:30616"/>
    </ligand>
</feature>
<keyword evidence="1" id="KW-0460">Magnesium</keyword>
<dbReference type="HOGENOM" id="CLU_072551_1_1_11"/>
<dbReference type="PIRSF" id="PIRSF006755">
    <property type="entry name" value="DTB_synth"/>
    <property type="match status" value="1"/>
</dbReference>
<dbReference type="RefSeq" id="WP_006063298.1">
    <property type="nucleotide sequence ID" value="NZ_KB290831.1"/>
</dbReference>
<dbReference type="Pfam" id="PF13500">
    <property type="entry name" value="AAA_26"/>
    <property type="match status" value="1"/>
</dbReference>
<feature type="binding site" evidence="1">
    <location>
        <position position="15"/>
    </location>
    <ligand>
        <name>Mg(2+)</name>
        <dbReference type="ChEBI" id="CHEBI:18420"/>
    </ligand>
</feature>
<feature type="binding site" evidence="1">
    <location>
        <position position="45"/>
    </location>
    <ligand>
        <name>Mg(2+)</name>
        <dbReference type="ChEBI" id="CHEBI:18420"/>
    </ligand>
</feature>
<dbReference type="EMBL" id="AMEM01000017">
    <property type="protein sequence ID" value="EKX90565.1"/>
    <property type="molecule type" value="Genomic_DNA"/>
</dbReference>
<comment type="caution">
    <text evidence="1">Lacks conserved residue(s) required for the propagation of feature annotation.</text>
</comment>
<comment type="cofactor">
    <cofactor evidence="1">
        <name>Mg(2+)</name>
        <dbReference type="ChEBI" id="CHEBI:18420"/>
    </cofactor>
</comment>
<dbReference type="GO" id="GO:0005524">
    <property type="term" value="F:ATP binding"/>
    <property type="evidence" value="ECO:0007669"/>
    <property type="project" value="UniProtKB-UniRule"/>
</dbReference>
<dbReference type="OrthoDB" id="9802610at2"/>
<evidence type="ECO:0000256" key="1">
    <source>
        <dbReference type="HAMAP-Rule" id="MF_00336"/>
    </source>
</evidence>
<comment type="subunit">
    <text evidence="1">Homodimer.</text>
</comment>
<feature type="active site" evidence="1">
    <location>
        <position position="36"/>
    </location>
</feature>
<comment type="catalytic activity">
    <reaction evidence="1">
        <text>(7R,8S)-7,8-diammoniononanoate + CO2 + ATP = (4R,5S)-dethiobiotin + ADP + phosphate + 3 H(+)</text>
        <dbReference type="Rhea" id="RHEA:15805"/>
        <dbReference type="ChEBI" id="CHEBI:15378"/>
        <dbReference type="ChEBI" id="CHEBI:16526"/>
        <dbReference type="ChEBI" id="CHEBI:30616"/>
        <dbReference type="ChEBI" id="CHEBI:43474"/>
        <dbReference type="ChEBI" id="CHEBI:149469"/>
        <dbReference type="ChEBI" id="CHEBI:149473"/>
        <dbReference type="ChEBI" id="CHEBI:456216"/>
        <dbReference type="EC" id="6.3.3.3"/>
    </reaction>
</comment>
<dbReference type="CDD" id="cd03109">
    <property type="entry name" value="DTBS"/>
    <property type="match status" value="1"/>
</dbReference>
<keyword evidence="1" id="KW-0067">ATP-binding</keyword>
<feature type="binding site" evidence="1">
    <location>
        <position position="103"/>
    </location>
    <ligand>
        <name>Mg(2+)</name>
        <dbReference type="ChEBI" id="CHEBI:18420"/>
    </ligand>
</feature>
<proteinExistence type="inferred from homology"/>
<accession>L1MHN0</accession>
<keyword evidence="1" id="KW-0547">Nucleotide-binding</keyword>
<name>L1MHN0_9CORY</name>
<dbReference type="PANTHER" id="PTHR43210:SF5">
    <property type="entry name" value="DETHIOBIOTIN SYNTHETASE"/>
    <property type="match status" value="1"/>
</dbReference>
<dbReference type="STRING" id="1035195.HMPREF9997_01060"/>
<dbReference type="Proteomes" id="UP000010445">
    <property type="component" value="Unassembled WGS sequence"/>
</dbReference>
<comment type="subcellular location">
    <subcellularLocation>
        <location evidence="1">Cytoplasm</location>
    </subcellularLocation>
</comment>
<dbReference type="GO" id="GO:0009102">
    <property type="term" value="P:biotin biosynthetic process"/>
    <property type="evidence" value="ECO:0007669"/>
    <property type="project" value="UniProtKB-UniRule"/>
</dbReference>
<keyword evidence="1" id="KW-0436">Ligase</keyword>
<comment type="similarity">
    <text evidence="1">Belongs to the dethiobiotin synthetase family.</text>
</comment>
<feature type="binding site" evidence="1">
    <location>
        <position position="40"/>
    </location>
    <ligand>
        <name>substrate</name>
    </ligand>
</feature>
<dbReference type="eggNOG" id="COG0132">
    <property type="taxonomic scope" value="Bacteria"/>
</dbReference>
<dbReference type="UniPathway" id="UPA00078">
    <property type="reaction ID" value="UER00161"/>
</dbReference>
<reference evidence="2 3" key="1">
    <citation type="submission" date="2012-05" db="EMBL/GenBank/DDBJ databases">
        <authorList>
            <person name="Weinstock G."/>
            <person name="Sodergren E."/>
            <person name="Lobos E.A."/>
            <person name="Fulton L."/>
            <person name="Fulton R."/>
            <person name="Courtney L."/>
            <person name="Fronick C."/>
            <person name="O'Laughlin M."/>
            <person name="Godfrey J."/>
            <person name="Wilson R.M."/>
            <person name="Miner T."/>
            <person name="Farmer C."/>
            <person name="Delehaunty K."/>
            <person name="Cordes M."/>
            <person name="Minx P."/>
            <person name="Tomlinson C."/>
            <person name="Chen J."/>
            <person name="Wollam A."/>
            <person name="Pepin K.H."/>
            <person name="Bhonagiri V."/>
            <person name="Zhang X."/>
            <person name="Suruliraj S."/>
            <person name="Warren W."/>
            <person name="Mitreva M."/>
            <person name="Mardis E.R."/>
            <person name="Wilson R.K."/>
        </authorList>
    </citation>
    <scope>NUCLEOTIDE SEQUENCE [LARGE SCALE GENOMIC DNA]</scope>
    <source>
        <strain evidence="2 3">F0235</strain>
    </source>
</reference>
<dbReference type="Gene3D" id="3.40.50.300">
    <property type="entry name" value="P-loop containing nucleotide triphosphate hydrolases"/>
    <property type="match status" value="1"/>
</dbReference>
<evidence type="ECO:0000313" key="2">
    <source>
        <dbReference type="EMBL" id="EKX90565.1"/>
    </source>
</evidence>
<comment type="caution">
    <text evidence="2">The sequence shown here is derived from an EMBL/GenBank/DDBJ whole genome shotgun (WGS) entry which is preliminary data.</text>
</comment>
<feature type="binding site" evidence="1">
    <location>
        <begin position="163"/>
        <end position="164"/>
    </location>
    <ligand>
        <name>ATP</name>
        <dbReference type="ChEBI" id="CHEBI:30616"/>
    </ligand>
</feature>
<dbReference type="HAMAP" id="MF_00336">
    <property type="entry name" value="BioD"/>
    <property type="match status" value="1"/>
</dbReference>
<feature type="binding site" evidence="1">
    <location>
        <position position="194"/>
    </location>
    <ligand>
        <name>ATP</name>
        <dbReference type="ChEBI" id="CHEBI:30616"/>
    </ligand>
</feature>
<dbReference type="GO" id="GO:0004141">
    <property type="term" value="F:dethiobiotin synthase activity"/>
    <property type="evidence" value="ECO:0007669"/>
    <property type="project" value="UniProtKB-UniRule"/>
</dbReference>
<dbReference type="AlphaFoldDB" id="L1MHN0"/>
<keyword evidence="3" id="KW-1185">Reference proteome</keyword>